<protein>
    <submittedName>
        <fullName evidence="3">Uncharacterized protein LOC107025050</fullName>
    </submittedName>
</protein>
<name>A0ABM1H7B9_SOLPN</name>
<keyword evidence="2" id="KW-1185">Reference proteome</keyword>
<proteinExistence type="predicted"/>
<dbReference type="RefSeq" id="XP_015081409.1">
    <property type="nucleotide sequence ID" value="XM_015225923.1"/>
</dbReference>
<dbReference type="PANTHER" id="PTHR33116:SF66">
    <property type="entry name" value="REVERSE TRANSCRIPTASE ZINC-BINDING DOMAIN-CONTAINING PROTEIN"/>
    <property type="match status" value="1"/>
</dbReference>
<reference evidence="2" key="1">
    <citation type="journal article" date="2014" name="Nat. Genet.">
        <title>The genome of the stress-tolerant wild tomato species Solanum pennellii.</title>
        <authorList>
            <person name="Bolger A."/>
            <person name="Scossa F."/>
            <person name="Bolger M.E."/>
            <person name="Lanz C."/>
            <person name="Maumus F."/>
            <person name="Tohge T."/>
            <person name="Quesneville H."/>
            <person name="Alseekh S."/>
            <person name="Sorensen I."/>
            <person name="Lichtenstein G."/>
            <person name="Fich E.A."/>
            <person name="Conte M."/>
            <person name="Keller H."/>
            <person name="Schneeberger K."/>
            <person name="Schwacke R."/>
            <person name="Ofner I."/>
            <person name="Vrebalov J."/>
            <person name="Xu Y."/>
            <person name="Osorio S."/>
            <person name="Aflitos S.A."/>
            <person name="Schijlen E."/>
            <person name="Jimenez-Gomez J.M."/>
            <person name="Ryngajllo M."/>
            <person name="Kimura S."/>
            <person name="Kumar R."/>
            <person name="Koenig D."/>
            <person name="Headland L.R."/>
            <person name="Maloof J.N."/>
            <person name="Sinha N."/>
            <person name="van Ham R.C."/>
            <person name="Lankhorst R.K."/>
            <person name="Mao L."/>
            <person name="Vogel A."/>
            <person name="Arsova B."/>
            <person name="Panstruga R."/>
            <person name="Fei Z."/>
            <person name="Rose J.K."/>
            <person name="Zamir D."/>
            <person name="Carrari F."/>
            <person name="Giovannoni J.J."/>
            <person name="Weigel D."/>
            <person name="Usadel B."/>
            <person name="Fernie A.R."/>
        </authorList>
    </citation>
    <scope>NUCLEOTIDE SEQUENCE [LARGE SCALE GENOMIC DNA]</scope>
    <source>
        <strain evidence="2">cv. LA0716</strain>
    </source>
</reference>
<dbReference type="Proteomes" id="UP000694930">
    <property type="component" value="Chromosome 7"/>
</dbReference>
<gene>
    <name evidence="3" type="primary">LOC107025050</name>
</gene>
<dbReference type="GeneID" id="107025050"/>
<dbReference type="PANTHER" id="PTHR33116">
    <property type="entry name" value="REVERSE TRANSCRIPTASE ZINC-BINDING DOMAIN-CONTAINING PROTEIN-RELATED-RELATED"/>
    <property type="match status" value="1"/>
</dbReference>
<organism evidence="2 3">
    <name type="scientific">Solanum pennellii</name>
    <name type="common">Tomato</name>
    <name type="synonym">Lycopersicon pennellii</name>
    <dbReference type="NCBI Taxonomy" id="28526"/>
    <lineage>
        <taxon>Eukaryota</taxon>
        <taxon>Viridiplantae</taxon>
        <taxon>Streptophyta</taxon>
        <taxon>Embryophyta</taxon>
        <taxon>Tracheophyta</taxon>
        <taxon>Spermatophyta</taxon>
        <taxon>Magnoliopsida</taxon>
        <taxon>eudicotyledons</taxon>
        <taxon>Gunneridae</taxon>
        <taxon>Pentapetalae</taxon>
        <taxon>asterids</taxon>
        <taxon>lamiids</taxon>
        <taxon>Solanales</taxon>
        <taxon>Solanaceae</taxon>
        <taxon>Solanoideae</taxon>
        <taxon>Solaneae</taxon>
        <taxon>Solanum</taxon>
        <taxon>Solanum subgen. Lycopersicon</taxon>
    </lineage>
</organism>
<accession>A0ABM1H7B9</accession>
<reference evidence="3" key="2">
    <citation type="submission" date="2025-08" db="UniProtKB">
        <authorList>
            <consortium name="RefSeq"/>
        </authorList>
    </citation>
    <scope>IDENTIFICATION</scope>
</reference>
<dbReference type="Pfam" id="PF13966">
    <property type="entry name" value="zf-RVT"/>
    <property type="match status" value="1"/>
</dbReference>
<evidence type="ECO:0000313" key="3">
    <source>
        <dbReference type="RefSeq" id="XP_015081409.1"/>
    </source>
</evidence>
<dbReference type="InterPro" id="IPR026960">
    <property type="entry name" value="RVT-Znf"/>
</dbReference>
<evidence type="ECO:0000313" key="2">
    <source>
        <dbReference type="Proteomes" id="UP000694930"/>
    </source>
</evidence>
<evidence type="ECO:0000259" key="1">
    <source>
        <dbReference type="Pfam" id="PF13966"/>
    </source>
</evidence>
<sequence length="246" mass="29536">MAIWNRAAIAKLCWDLTQKEDKLWIKWIHAYYLKDQNEWQKRDQPSWMIRRIMNAKLIVDQCQPRQGKGVIKHIYDYLRGEKIKPEWRCLVFKNPARPKACFTLWILMNRKLATVDRLTKWGMTLDRGCVMCKRAEESMEHLFIQCHYAEAIWERLLRWINVHNNMPKSWTEFIQWCVKNGKGKTARAQMFKGILAEGVYGLWSERNKRIFEEKSSLIDEVVKRIAYITIARFPNSITNVIKHRHI</sequence>
<feature type="domain" description="Reverse transcriptase zinc-binding" evidence="1">
    <location>
        <begin position="71"/>
        <end position="153"/>
    </location>
</feature>